<accession>A0A371FKI4</accession>
<reference evidence="4" key="1">
    <citation type="submission" date="2018-05" db="EMBL/GenBank/DDBJ databases">
        <title>Draft genome of Mucuna pruriens seed.</title>
        <authorList>
            <person name="Nnadi N.E."/>
            <person name="Vos R."/>
            <person name="Hasami M.H."/>
            <person name="Devisetty U.K."/>
            <person name="Aguiy J.C."/>
        </authorList>
    </citation>
    <scope>NUCLEOTIDE SEQUENCE [LARGE SCALE GENOMIC DNA]</scope>
    <source>
        <strain evidence="4">JCA_2017</strain>
    </source>
</reference>
<dbReference type="InterPro" id="IPR036875">
    <property type="entry name" value="Znf_CCHC_sf"/>
</dbReference>
<dbReference type="InterPro" id="IPR001878">
    <property type="entry name" value="Znf_CCHC"/>
</dbReference>
<protein>
    <recommendedName>
        <fullName evidence="3">CCHC-type domain-containing protein</fullName>
    </recommendedName>
</protein>
<keyword evidence="1" id="KW-0862">Zinc</keyword>
<dbReference type="PROSITE" id="PS50158">
    <property type="entry name" value="ZF_CCHC"/>
    <property type="match status" value="1"/>
</dbReference>
<dbReference type="AlphaFoldDB" id="A0A371FKI4"/>
<feature type="non-terminal residue" evidence="4">
    <location>
        <position position="1"/>
    </location>
</feature>
<dbReference type="Proteomes" id="UP000257109">
    <property type="component" value="Unassembled WGS sequence"/>
</dbReference>
<dbReference type="OrthoDB" id="1751154at2759"/>
<name>A0A371FKI4_MUCPR</name>
<dbReference type="SMART" id="SM00343">
    <property type="entry name" value="ZnF_C2HC"/>
    <property type="match status" value="1"/>
</dbReference>
<feature type="region of interest" description="Disordered" evidence="2">
    <location>
        <begin position="1"/>
        <end position="22"/>
    </location>
</feature>
<evidence type="ECO:0000259" key="3">
    <source>
        <dbReference type="PROSITE" id="PS50158"/>
    </source>
</evidence>
<evidence type="ECO:0000256" key="2">
    <source>
        <dbReference type="SAM" id="MobiDB-lite"/>
    </source>
</evidence>
<evidence type="ECO:0000313" key="5">
    <source>
        <dbReference type="Proteomes" id="UP000257109"/>
    </source>
</evidence>
<feature type="non-terminal residue" evidence="4">
    <location>
        <position position="330"/>
    </location>
</feature>
<dbReference type="SUPFAM" id="SSF57756">
    <property type="entry name" value="Retrovirus zinc finger-like domains"/>
    <property type="match status" value="1"/>
</dbReference>
<keyword evidence="5" id="KW-1185">Reference proteome</keyword>
<feature type="domain" description="CCHC-type" evidence="3">
    <location>
        <begin position="118"/>
        <end position="133"/>
    </location>
</feature>
<evidence type="ECO:0000256" key="1">
    <source>
        <dbReference type="PROSITE-ProRule" id="PRU00047"/>
    </source>
</evidence>
<organism evidence="4 5">
    <name type="scientific">Mucuna pruriens</name>
    <name type="common">Velvet bean</name>
    <name type="synonym">Dolichos pruriens</name>
    <dbReference type="NCBI Taxonomy" id="157652"/>
    <lineage>
        <taxon>Eukaryota</taxon>
        <taxon>Viridiplantae</taxon>
        <taxon>Streptophyta</taxon>
        <taxon>Embryophyta</taxon>
        <taxon>Tracheophyta</taxon>
        <taxon>Spermatophyta</taxon>
        <taxon>Magnoliopsida</taxon>
        <taxon>eudicotyledons</taxon>
        <taxon>Gunneridae</taxon>
        <taxon>Pentapetalae</taxon>
        <taxon>rosids</taxon>
        <taxon>fabids</taxon>
        <taxon>Fabales</taxon>
        <taxon>Fabaceae</taxon>
        <taxon>Papilionoideae</taxon>
        <taxon>50 kb inversion clade</taxon>
        <taxon>NPAAA clade</taxon>
        <taxon>indigoferoid/millettioid clade</taxon>
        <taxon>Phaseoleae</taxon>
        <taxon>Mucuna</taxon>
    </lineage>
</organism>
<keyword evidence="1" id="KW-0863">Zinc-finger</keyword>
<sequence>KNGRYIPTKEDGTKIPRSSWDEDKKKKVEIQVTAFRASKDLKKLLMEEIFGTLNDYRPKPSKSRNLMKKLLKKKDMMMISSSSFLERSIPCGKRRENPNGRVTLESTKEVKDKTQVVCYECKKLGHFKFECPNLENEKKKSLFKKKKGLMTTWVNLDLSSSKEEDEEANICLMAYTTSKEEDGEDDNLGNFDPKFDKGTFLGYFNASKAYKVYNSRVRTRSAFKDQAQVALLFELEPKNIDEALMDDGWIKNGVWKLVSLPKDKSIIDTKWVFINKLDENDKLVRNKVMLVAQDRIERKSTNVGCHIIGANLFSWTSKGQGTIALSTIEA</sequence>
<keyword evidence="1" id="KW-0479">Metal-binding</keyword>
<evidence type="ECO:0000313" key="4">
    <source>
        <dbReference type="EMBL" id="RDX78794.1"/>
    </source>
</evidence>
<feature type="compositionally biased region" description="Basic and acidic residues" evidence="2">
    <location>
        <begin position="7"/>
        <end position="22"/>
    </location>
</feature>
<dbReference type="GO" id="GO:0003676">
    <property type="term" value="F:nucleic acid binding"/>
    <property type="evidence" value="ECO:0007669"/>
    <property type="project" value="InterPro"/>
</dbReference>
<gene>
    <name evidence="4" type="ORF">CR513_40874</name>
</gene>
<dbReference type="Pfam" id="PF00098">
    <property type="entry name" value="zf-CCHC"/>
    <property type="match status" value="1"/>
</dbReference>
<comment type="caution">
    <text evidence="4">The sequence shown here is derived from an EMBL/GenBank/DDBJ whole genome shotgun (WGS) entry which is preliminary data.</text>
</comment>
<dbReference type="Gene3D" id="4.10.60.10">
    <property type="entry name" value="Zinc finger, CCHC-type"/>
    <property type="match status" value="1"/>
</dbReference>
<dbReference type="EMBL" id="QJKJ01008744">
    <property type="protein sequence ID" value="RDX78794.1"/>
    <property type="molecule type" value="Genomic_DNA"/>
</dbReference>
<dbReference type="GO" id="GO:0008270">
    <property type="term" value="F:zinc ion binding"/>
    <property type="evidence" value="ECO:0007669"/>
    <property type="project" value="UniProtKB-KW"/>
</dbReference>
<proteinExistence type="predicted"/>